<protein>
    <submittedName>
        <fullName evidence="4">Ankyrin repeat-containing protein</fullName>
    </submittedName>
</protein>
<name>A0A1Z4LHD5_9CYAN</name>
<proteinExistence type="predicted"/>
<reference evidence="4 5" key="1">
    <citation type="submission" date="2017-06" db="EMBL/GenBank/DDBJ databases">
        <title>Genome sequencing of cyanobaciteial culture collection at National Institute for Environmental Studies (NIES).</title>
        <authorList>
            <person name="Hirose Y."/>
            <person name="Shimura Y."/>
            <person name="Fujisawa T."/>
            <person name="Nakamura Y."/>
            <person name="Kawachi M."/>
        </authorList>
    </citation>
    <scope>NUCLEOTIDE SEQUENCE [LARGE SCALE GENOMIC DNA]</scope>
    <source>
        <strain evidence="4 5">NIES-267</strain>
    </source>
</reference>
<dbReference type="SUPFAM" id="SSF48403">
    <property type="entry name" value="Ankyrin repeat"/>
    <property type="match status" value="1"/>
</dbReference>
<dbReference type="InterPro" id="IPR036770">
    <property type="entry name" value="Ankyrin_rpt-contain_sf"/>
</dbReference>
<organism evidence="4 5">
    <name type="scientific">Calothrix parasitica NIES-267</name>
    <dbReference type="NCBI Taxonomy" id="1973488"/>
    <lineage>
        <taxon>Bacteria</taxon>
        <taxon>Bacillati</taxon>
        <taxon>Cyanobacteriota</taxon>
        <taxon>Cyanophyceae</taxon>
        <taxon>Nostocales</taxon>
        <taxon>Calotrichaceae</taxon>
        <taxon>Calothrix</taxon>
    </lineage>
</organism>
<evidence type="ECO:0000256" key="1">
    <source>
        <dbReference type="ARBA" id="ARBA00022737"/>
    </source>
</evidence>
<evidence type="ECO:0000313" key="4">
    <source>
        <dbReference type="EMBL" id="BAY80643.1"/>
    </source>
</evidence>
<evidence type="ECO:0000256" key="2">
    <source>
        <dbReference type="ARBA" id="ARBA00023043"/>
    </source>
</evidence>
<dbReference type="PROSITE" id="PS50088">
    <property type="entry name" value="ANK_REPEAT"/>
    <property type="match status" value="3"/>
</dbReference>
<dbReference type="AlphaFoldDB" id="A0A1Z4LHD5"/>
<dbReference type="Gene3D" id="1.25.40.20">
    <property type="entry name" value="Ankyrin repeat-containing domain"/>
    <property type="match status" value="2"/>
</dbReference>
<keyword evidence="2 3" id="KW-0040">ANK repeat</keyword>
<dbReference type="PROSITE" id="PS50297">
    <property type="entry name" value="ANK_REP_REGION"/>
    <property type="match status" value="2"/>
</dbReference>
<dbReference type="EMBL" id="AP018227">
    <property type="protein sequence ID" value="BAY80643.1"/>
    <property type="molecule type" value="Genomic_DNA"/>
</dbReference>
<dbReference type="InterPro" id="IPR002110">
    <property type="entry name" value="Ankyrin_rpt"/>
</dbReference>
<dbReference type="Pfam" id="PF12796">
    <property type="entry name" value="Ank_2"/>
    <property type="match status" value="2"/>
</dbReference>
<dbReference type="PANTHER" id="PTHR24171">
    <property type="entry name" value="ANKYRIN REPEAT DOMAIN-CONTAINING PROTEIN 39-RELATED"/>
    <property type="match status" value="1"/>
</dbReference>
<keyword evidence="5" id="KW-1185">Reference proteome</keyword>
<feature type="repeat" description="ANK" evidence="3">
    <location>
        <begin position="81"/>
        <end position="106"/>
    </location>
</feature>
<dbReference type="Proteomes" id="UP000218418">
    <property type="component" value="Chromosome"/>
</dbReference>
<evidence type="ECO:0000256" key="3">
    <source>
        <dbReference type="PROSITE-ProRule" id="PRU00023"/>
    </source>
</evidence>
<keyword evidence="1" id="KW-0677">Repeat</keyword>
<feature type="repeat" description="ANK" evidence="3">
    <location>
        <begin position="45"/>
        <end position="77"/>
    </location>
</feature>
<gene>
    <name evidence="4" type="ORF">NIES267_01000</name>
</gene>
<dbReference type="OrthoDB" id="9772065at2"/>
<dbReference type="Pfam" id="PF00023">
    <property type="entry name" value="Ank"/>
    <property type="match status" value="1"/>
</dbReference>
<dbReference type="SMART" id="SM00248">
    <property type="entry name" value="ANK"/>
    <property type="match status" value="5"/>
</dbReference>
<accession>A0A1Z4LHD5</accession>
<evidence type="ECO:0000313" key="5">
    <source>
        <dbReference type="Proteomes" id="UP000218418"/>
    </source>
</evidence>
<feature type="repeat" description="ANK" evidence="3">
    <location>
        <begin position="110"/>
        <end position="142"/>
    </location>
</feature>
<sequence>MYLFKVISVDMGNNNIFEAIIDNNLPKVKEFIQNGFNVNQKHSEIQLTPLIQAINLRRLEIIKILLEAGADPNLCQDVYATPLELATSLGNIEVIKILLRAGANPNFFGIDSSALERAIRIERIDIIKILLDAGADLSHKNRSLIYAANNGKFEIVKFLVETGSVYINFKNRYGETALDKARYWGYQEIVDYLLPWAK</sequence>